<dbReference type="Gene3D" id="1.10.10.10">
    <property type="entry name" value="Winged helix-like DNA-binding domain superfamily/Winged helix DNA-binding domain"/>
    <property type="match status" value="1"/>
</dbReference>
<dbReference type="SUPFAM" id="SSF46785">
    <property type="entry name" value="Winged helix' DNA-binding domain"/>
    <property type="match status" value="1"/>
</dbReference>
<sequence length="158" mass="18647">MNGNKSKQKILIELYNEFKEGERKTQRGYEVTELGRSIKNNELHERTNISLQNVNKYCDSLVHDEFIRLYSHDPDSSTKWYLITEKGIAAISDKHFQKEDNNFLFGRVKDSALVVIALASLVLNYVLFQTNRNTQTIFQYQLKKLEERIDKFEQKVPR</sequence>
<keyword evidence="3" id="KW-1185">Reference proteome</keyword>
<feature type="transmembrane region" description="Helical" evidence="1">
    <location>
        <begin position="111"/>
        <end position="128"/>
    </location>
</feature>
<keyword evidence="1" id="KW-0472">Membrane</keyword>
<evidence type="ECO:0000313" key="2">
    <source>
        <dbReference type="EMBL" id="WZN46715.1"/>
    </source>
</evidence>
<dbReference type="InterPro" id="IPR036390">
    <property type="entry name" value="WH_DNA-bd_sf"/>
</dbReference>
<keyword evidence="1" id="KW-1133">Transmembrane helix</keyword>
<dbReference type="EMBL" id="CP150096">
    <property type="protein sequence ID" value="WZN46715.1"/>
    <property type="molecule type" value="Genomic_DNA"/>
</dbReference>
<organism evidence="2 3">
    <name type="scientific">Chitinophaga caseinilytica</name>
    <dbReference type="NCBI Taxonomy" id="2267521"/>
    <lineage>
        <taxon>Bacteria</taxon>
        <taxon>Pseudomonadati</taxon>
        <taxon>Bacteroidota</taxon>
        <taxon>Chitinophagia</taxon>
        <taxon>Chitinophagales</taxon>
        <taxon>Chitinophagaceae</taxon>
        <taxon>Chitinophaga</taxon>
    </lineage>
</organism>
<reference evidence="2 3" key="1">
    <citation type="submission" date="2024-03" db="EMBL/GenBank/DDBJ databases">
        <title>Chitinophaga caseinilytica sp. nov., a casein hydrolysing bacterium isolated from forest soil.</title>
        <authorList>
            <person name="Lee D.S."/>
            <person name="Han D.M."/>
            <person name="Baek J.H."/>
            <person name="Choi D.G."/>
            <person name="Jeon J.H."/>
            <person name="Jeon C.O."/>
        </authorList>
    </citation>
    <scope>NUCLEOTIDE SEQUENCE [LARGE SCALE GENOMIC DNA]</scope>
    <source>
        <strain evidence="2 3">KACC 19118</strain>
    </source>
</reference>
<name>A0ABZ2Z590_9BACT</name>
<protein>
    <submittedName>
        <fullName evidence="2">Uncharacterized protein</fullName>
    </submittedName>
</protein>
<keyword evidence="1" id="KW-0812">Transmembrane</keyword>
<evidence type="ECO:0000313" key="3">
    <source>
        <dbReference type="Proteomes" id="UP001449657"/>
    </source>
</evidence>
<dbReference type="InterPro" id="IPR036388">
    <property type="entry name" value="WH-like_DNA-bd_sf"/>
</dbReference>
<dbReference type="Proteomes" id="UP001449657">
    <property type="component" value="Chromosome"/>
</dbReference>
<accession>A0ABZ2Z590</accession>
<dbReference type="RefSeq" id="WP_341841401.1">
    <property type="nucleotide sequence ID" value="NZ_CP149792.1"/>
</dbReference>
<evidence type="ECO:0000256" key="1">
    <source>
        <dbReference type="SAM" id="Phobius"/>
    </source>
</evidence>
<gene>
    <name evidence="2" type="ORF">WJU22_00760</name>
</gene>
<proteinExistence type="predicted"/>